<proteinExistence type="inferred from homology"/>
<dbReference type="InterPro" id="IPR035952">
    <property type="entry name" value="Rhomboid-like_sf"/>
</dbReference>
<comment type="similarity">
    <text evidence="2">Belongs to the peptidase S54 family.</text>
</comment>
<sequence length="210" mass="22750">MAGGEPQPSSFHTHKEKPMSKLNIPPVTAVMSALCIIATLASYAVPEVLFSYAFIPLFAEAEPWRFLTGAFLHSGFMHILFNVMALIFLGAELEPALKSGRFAALYLGSAIGGNAAVYAWSAWTGEWNTAAVGASGAIFGLFGALIVLTRALHTDMRGILILLGINALIAITTPQISWQAHLGGFLTGIILTGIWWPLHRRRHNQQNHGW</sequence>
<dbReference type="Proteomes" id="UP000000376">
    <property type="component" value="Chromosome"/>
</dbReference>
<keyword evidence="6 7" id="KW-0472">Membrane</keyword>
<evidence type="ECO:0000256" key="3">
    <source>
        <dbReference type="ARBA" id="ARBA00022692"/>
    </source>
</evidence>
<feature type="domain" description="Peptidase S54 rhomboid" evidence="8">
    <location>
        <begin position="61"/>
        <end position="194"/>
    </location>
</feature>
<evidence type="ECO:0000256" key="4">
    <source>
        <dbReference type="ARBA" id="ARBA00022801"/>
    </source>
</evidence>
<evidence type="ECO:0000256" key="5">
    <source>
        <dbReference type="ARBA" id="ARBA00022989"/>
    </source>
</evidence>
<keyword evidence="5 7" id="KW-1133">Transmembrane helix</keyword>
<dbReference type="OrthoDB" id="9807874at2"/>
<accession>D7BLR2</accession>
<dbReference type="KEGG" id="ahe:Arch_0097"/>
<dbReference type="PANTHER" id="PTHR43731:SF14">
    <property type="entry name" value="PRESENILIN-ASSOCIATED RHOMBOID-LIKE PROTEIN, MITOCHONDRIAL"/>
    <property type="match status" value="1"/>
</dbReference>
<name>D7BLR2_ARCHD</name>
<feature type="transmembrane region" description="Helical" evidence="7">
    <location>
        <begin position="103"/>
        <end position="123"/>
    </location>
</feature>
<feature type="transmembrane region" description="Helical" evidence="7">
    <location>
        <begin position="182"/>
        <end position="198"/>
    </location>
</feature>
<dbReference type="Pfam" id="PF01694">
    <property type="entry name" value="Rhomboid"/>
    <property type="match status" value="1"/>
</dbReference>
<evidence type="ECO:0000256" key="7">
    <source>
        <dbReference type="SAM" id="Phobius"/>
    </source>
</evidence>
<dbReference type="eggNOG" id="COG0705">
    <property type="taxonomic scope" value="Bacteria"/>
</dbReference>
<evidence type="ECO:0000313" key="9">
    <source>
        <dbReference type="EMBL" id="ADH91861.1"/>
    </source>
</evidence>
<protein>
    <submittedName>
        <fullName evidence="9">Rhomboid family protein</fullName>
    </submittedName>
</protein>
<feature type="transmembrane region" description="Helical" evidence="7">
    <location>
        <begin position="66"/>
        <end position="91"/>
    </location>
</feature>
<keyword evidence="4" id="KW-0378">Hydrolase</keyword>
<dbReference type="PANTHER" id="PTHR43731">
    <property type="entry name" value="RHOMBOID PROTEASE"/>
    <property type="match status" value="1"/>
</dbReference>
<dbReference type="Gene3D" id="1.20.1540.10">
    <property type="entry name" value="Rhomboid-like"/>
    <property type="match status" value="1"/>
</dbReference>
<evidence type="ECO:0000256" key="1">
    <source>
        <dbReference type="ARBA" id="ARBA00004141"/>
    </source>
</evidence>
<comment type="subcellular location">
    <subcellularLocation>
        <location evidence="1">Membrane</location>
        <topology evidence="1">Multi-pass membrane protein</topology>
    </subcellularLocation>
</comment>
<dbReference type="SUPFAM" id="SSF144091">
    <property type="entry name" value="Rhomboid-like"/>
    <property type="match status" value="1"/>
</dbReference>
<dbReference type="GO" id="GO:0016020">
    <property type="term" value="C:membrane"/>
    <property type="evidence" value="ECO:0007669"/>
    <property type="project" value="UniProtKB-SubCell"/>
</dbReference>
<feature type="transmembrane region" description="Helical" evidence="7">
    <location>
        <begin position="129"/>
        <end position="152"/>
    </location>
</feature>
<evidence type="ECO:0000256" key="2">
    <source>
        <dbReference type="ARBA" id="ARBA00009045"/>
    </source>
</evidence>
<keyword evidence="10" id="KW-1185">Reference proteome</keyword>
<dbReference type="InterPro" id="IPR050925">
    <property type="entry name" value="Rhomboid_protease_S54"/>
</dbReference>
<dbReference type="InterPro" id="IPR022764">
    <property type="entry name" value="Peptidase_S54_rhomboid_dom"/>
</dbReference>
<feature type="transmembrane region" description="Helical" evidence="7">
    <location>
        <begin position="159"/>
        <end position="176"/>
    </location>
</feature>
<gene>
    <name evidence="9" type="ordered locus">Arch_0097</name>
</gene>
<dbReference type="AlphaFoldDB" id="D7BLR2"/>
<feature type="transmembrane region" description="Helical" evidence="7">
    <location>
        <begin position="24"/>
        <end position="46"/>
    </location>
</feature>
<evidence type="ECO:0000313" key="10">
    <source>
        <dbReference type="Proteomes" id="UP000000376"/>
    </source>
</evidence>
<dbReference type="EMBL" id="CP002045">
    <property type="protein sequence ID" value="ADH91861.1"/>
    <property type="molecule type" value="Genomic_DNA"/>
</dbReference>
<organism evidence="9 10">
    <name type="scientific">Arcanobacterium haemolyticum (strain ATCC 9345 / DSM 20595 / CCM 5947 / CCUG 17215 / LMG 16163 / NBRC 15585 / NCTC 8452 / 11018)</name>
    <dbReference type="NCBI Taxonomy" id="644284"/>
    <lineage>
        <taxon>Bacteria</taxon>
        <taxon>Bacillati</taxon>
        <taxon>Actinomycetota</taxon>
        <taxon>Actinomycetes</taxon>
        <taxon>Actinomycetales</taxon>
        <taxon>Actinomycetaceae</taxon>
        <taxon>Arcanobacterium</taxon>
    </lineage>
</organism>
<reference evidence="9 10" key="1">
    <citation type="journal article" date="2010" name="Stand. Genomic Sci.">
        <title>Complete genome sequence of Arcanobacterium haemolyticum type strain (11018).</title>
        <authorList>
            <person name="Yasawong M."/>
            <person name="Teshima H."/>
            <person name="Lapidus A."/>
            <person name="Nolan M."/>
            <person name="Lucas S."/>
            <person name="Glavina Del Rio T."/>
            <person name="Tice H."/>
            <person name="Cheng J."/>
            <person name="Bruce D."/>
            <person name="Detter C."/>
            <person name="Tapia R."/>
            <person name="Han C."/>
            <person name="Goodwin L."/>
            <person name="Pitluck S."/>
            <person name="Liolios K."/>
            <person name="Ivanova N."/>
            <person name="Mavromatis K."/>
            <person name="Mikhailova N."/>
            <person name="Pati A."/>
            <person name="Chen A."/>
            <person name="Palaniappan K."/>
            <person name="Land M."/>
            <person name="Hauser L."/>
            <person name="Chang Y."/>
            <person name="Jeffries C."/>
            <person name="Rohde M."/>
            <person name="Sikorski J."/>
            <person name="Pukall R."/>
            <person name="Goker M."/>
            <person name="Woyke T."/>
            <person name="Bristow J."/>
            <person name="Eisen J."/>
            <person name="Markowitz V."/>
            <person name="Hugenholtz P."/>
            <person name="Kyrpides N."/>
            <person name="Klenk H."/>
        </authorList>
    </citation>
    <scope>NUCLEOTIDE SEQUENCE [LARGE SCALE GENOMIC DNA]</scope>
    <source>
        <strain evidence="10">ATCC 9345 / DSM 20595 / CCUG 17215 / LMG 16163 / NBRC 15585 / NCTC 8452 / 11018</strain>
    </source>
</reference>
<evidence type="ECO:0000259" key="8">
    <source>
        <dbReference type="Pfam" id="PF01694"/>
    </source>
</evidence>
<evidence type="ECO:0000256" key="6">
    <source>
        <dbReference type="ARBA" id="ARBA00023136"/>
    </source>
</evidence>
<keyword evidence="3 7" id="KW-0812">Transmembrane</keyword>
<dbReference type="HOGENOM" id="CLU_055068_2_2_11"/>
<dbReference type="GO" id="GO:0004252">
    <property type="term" value="F:serine-type endopeptidase activity"/>
    <property type="evidence" value="ECO:0007669"/>
    <property type="project" value="InterPro"/>
</dbReference>
<dbReference type="STRING" id="644284.Arch_0097"/>